<proteinExistence type="predicted"/>
<accession>A0ACB8TZA5</accession>
<evidence type="ECO:0000313" key="2">
    <source>
        <dbReference type="Proteomes" id="UP001055072"/>
    </source>
</evidence>
<comment type="caution">
    <text evidence="1">The sequence shown here is derived from an EMBL/GenBank/DDBJ whole genome shotgun (WGS) entry which is preliminary data.</text>
</comment>
<dbReference type="Proteomes" id="UP001055072">
    <property type="component" value="Unassembled WGS sequence"/>
</dbReference>
<name>A0ACB8TZA5_9APHY</name>
<organism evidence="1 2">
    <name type="scientific">Irpex rosettiformis</name>
    <dbReference type="NCBI Taxonomy" id="378272"/>
    <lineage>
        <taxon>Eukaryota</taxon>
        <taxon>Fungi</taxon>
        <taxon>Dikarya</taxon>
        <taxon>Basidiomycota</taxon>
        <taxon>Agaricomycotina</taxon>
        <taxon>Agaricomycetes</taxon>
        <taxon>Polyporales</taxon>
        <taxon>Irpicaceae</taxon>
        <taxon>Irpex</taxon>
    </lineage>
</organism>
<protein>
    <submittedName>
        <fullName evidence="1">Formyltransferase</fullName>
    </submittedName>
</protein>
<sequence length="388" mass="43804">MFGSYLKLCRQARLKPASVTKYTPWLGLRRRYVHGSIEGTTNTSPFEILYFGRDEFSCIVLEQLYAAEDVWRNISIVTQPDVKVGRRSSQLSISPLKSLGERLKLHVYTIPEERKAFRYWQPPAPFDQLPTSPSHLLVTASFGRILSNSLLQRFEPKRRLNVHPSLLPVYRGPAPIQHALIDGLKETGVCVIEMTEYKKGIDSGDVWGQRRMSIPEDYAFPALRDALALEGGRLLVKVLRNMMSGTGIPTPQRVTENFRYAPLITANDALLDFKSMTAQDVVQRHKAISHQKAVFAKLNTGKTVRLHDPVVVENPSDTTLGFISEPGLAIYEPYSKSLHIRCASDTVLAVRKLQLQDKIALDARAWWNGVRPEMRFAPFSENGSIVFV</sequence>
<evidence type="ECO:0000313" key="1">
    <source>
        <dbReference type="EMBL" id="KAI0087412.1"/>
    </source>
</evidence>
<keyword evidence="2" id="KW-1185">Reference proteome</keyword>
<dbReference type="EMBL" id="MU274918">
    <property type="protein sequence ID" value="KAI0087412.1"/>
    <property type="molecule type" value="Genomic_DNA"/>
</dbReference>
<reference evidence="1" key="1">
    <citation type="journal article" date="2021" name="Environ. Microbiol.">
        <title>Gene family expansions and transcriptome signatures uncover fungal adaptations to wood decay.</title>
        <authorList>
            <person name="Hage H."/>
            <person name="Miyauchi S."/>
            <person name="Viragh M."/>
            <person name="Drula E."/>
            <person name="Min B."/>
            <person name="Chaduli D."/>
            <person name="Navarro D."/>
            <person name="Favel A."/>
            <person name="Norest M."/>
            <person name="Lesage-Meessen L."/>
            <person name="Balint B."/>
            <person name="Merenyi Z."/>
            <person name="de Eugenio L."/>
            <person name="Morin E."/>
            <person name="Martinez A.T."/>
            <person name="Baldrian P."/>
            <person name="Stursova M."/>
            <person name="Martinez M.J."/>
            <person name="Novotny C."/>
            <person name="Magnuson J.K."/>
            <person name="Spatafora J.W."/>
            <person name="Maurice S."/>
            <person name="Pangilinan J."/>
            <person name="Andreopoulos W."/>
            <person name="LaButti K."/>
            <person name="Hundley H."/>
            <person name="Na H."/>
            <person name="Kuo A."/>
            <person name="Barry K."/>
            <person name="Lipzen A."/>
            <person name="Henrissat B."/>
            <person name="Riley R."/>
            <person name="Ahrendt S."/>
            <person name="Nagy L.G."/>
            <person name="Grigoriev I.V."/>
            <person name="Martin F."/>
            <person name="Rosso M.N."/>
        </authorList>
    </citation>
    <scope>NUCLEOTIDE SEQUENCE</scope>
    <source>
        <strain evidence="1">CBS 384.51</strain>
    </source>
</reference>
<gene>
    <name evidence="1" type="ORF">BDY19DRAFT_893188</name>
</gene>